<gene>
    <name evidence="2" type="ORF">SAMN02745941_02314</name>
</gene>
<dbReference type="PANTHER" id="PTHR37812">
    <property type="entry name" value="MU-LIKE PROPHAGE FLUMU PROTEIN C"/>
    <property type="match status" value="1"/>
</dbReference>
<evidence type="ECO:0000313" key="2">
    <source>
        <dbReference type="EMBL" id="SHI16701.1"/>
    </source>
</evidence>
<protein>
    <submittedName>
        <fullName evidence="2">Mor transcription activator family protein</fullName>
    </submittedName>
</protein>
<dbReference type="EMBL" id="FQXU01000007">
    <property type="protein sequence ID" value="SHI16701.1"/>
    <property type="molecule type" value="Genomic_DNA"/>
</dbReference>
<sequence>MKYEKAQNILPEELVEIIQQYIDGSYLYIPRKVENKKAWGENSGVKRDLRDRNKEIFSFYNRGMSVRSLTEKYYLSEQTIRRIIREEKSNI</sequence>
<dbReference type="InterPro" id="IPR049739">
    <property type="entry name" value="YraL-like"/>
</dbReference>
<reference evidence="2 3" key="1">
    <citation type="submission" date="2016-11" db="EMBL/GenBank/DDBJ databases">
        <authorList>
            <person name="Jaros S."/>
            <person name="Januszkiewicz K."/>
            <person name="Wedrychowicz H."/>
        </authorList>
    </citation>
    <scope>NUCLEOTIDE SEQUENCE [LARGE SCALE GENOMIC DNA]</scope>
    <source>
        <strain evidence="2 3">DSM 6191</strain>
    </source>
</reference>
<dbReference type="InterPro" id="IPR009057">
    <property type="entry name" value="Homeodomain-like_sf"/>
</dbReference>
<dbReference type="Gene3D" id="1.10.10.60">
    <property type="entry name" value="Homeodomain-like"/>
    <property type="match status" value="1"/>
</dbReference>
<name>A0A1M5YXI3_9CLOT</name>
<dbReference type="SUPFAM" id="SSF46689">
    <property type="entry name" value="Homeodomain-like"/>
    <property type="match status" value="1"/>
</dbReference>
<evidence type="ECO:0000313" key="3">
    <source>
        <dbReference type="Proteomes" id="UP000184241"/>
    </source>
</evidence>
<dbReference type="InterPro" id="IPR052411">
    <property type="entry name" value="c-mor_Regulatory_Protein"/>
</dbReference>
<evidence type="ECO:0000259" key="1">
    <source>
        <dbReference type="Pfam" id="PF08765"/>
    </source>
</evidence>
<feature type="domain" description="Mor transcription activator" evidence="1">
    <location>
        <begin position="10"/>
        <end position="88"/>
    </location>
</feature>
<dbReference type="Proteomes" id="UP000184241">
    <property type="component" value="Unassembled WGS sequence"/>
</dbReference>
<dbReference type="PANTHER" id="PTHR37812:SF1">
    <property type="entry name" value="MU-LIKE PROPHAGE FLUMU PROTEIN C"/>
    <property type="match status" value="1"/>
</dbReference>
<dbReference type="NCBIfam" id="NF040785">
    <property type="entry name" value="CD3324_fam"/>
    <property type="match status" value="1"/>
</dbReference>
<dbReference type="InterPro" id="IPR014875">
    <property type="entry name" value="Mor_transcription_activator"/>
</dbReference>
<proteinExistence type="predicted"/>
<organism evidence="2 3">
    <name type="scientific">Clostridium intestinale DSM 6191</name>
    <dbReference type="NCBI Taxonomy" id="1121320"/>
    <lineage>
        <taxon>Bacteria</taxon>
        <taxon>Bacillati</taxon>
        <taxon>Bacillota</taxon>
        <taxon>Clostridia</taxon>
        <taxon>Eubacteriales</taxon>
        <taxon>Clostridiaceae</taxon>
        <taxon>Clostridium</taxon>
    </lineage>
</organism>
<accession>A0A1M5YXI3</accession>
<dbReference type="AlphaFoldDB" id="A0A1M5YXI3"/>
<dbReference type="RefSeq" id="WP_021801512.1">
    <property type="nucleotide sequence ID" value="NZ_FQXU01000007.1"/>
</dbReference>
<dbReference type="Pfam" id="PF08765">
    <property type="entry name" value="Mor"/>
    <property type="match status" value="1"/>
</dbReference>